<evidence type="ECO:0000313" key="11">
    <source>
        <dbReference type="Proteomes" id="UP001195963"/>
    </source>
</evidence>
<dbReference type="Pfam" id="PF05690">
    <property type="entry name" value="ThiG"/>
    <property type="match status" value="1"/>
</dbReference>
<comment type="subcellular location">
    <subcellularLocation>
        <location evidence="8">Cytoplasm</location>
    </subcellularLocation>
</comment>
<dbReference type="Gene3D" id="3.20.20.70">
    <property type="entry name" value="Aldolase class I"/>
    <property type="match status" value="1"/>
</dbReference>
<gene>
    <name evidence="8" type="primary">thiG</name>
    <name evidence="10" type="ORF">K0625_14305</name>
</gene>
<dbReference type="InterPro" id="IPR013785">
    <property type="entry name" value="Aldolase_TIM"/>
</dbReference>
<evidence type="ECO:0000259" key="9">
    <source>
        <dbReference type="Pfam" id="PF05690"/>
    </source>
</evidence>
<comment type="caution">
    <text evidence="10">The sequence shown here is derived from an EMBL/GenBank/DDBJ whole genome shotgun (WGS) entry which is preliminary data.</text>
</comment>
<feature type="binding site" evidence="8">
    <location>
        <begin position="182"/>
        <end position="183"/>
    </location>
    <ligand>
        <name>1-deoxy-D-xylulose 5-phosphate</name>
        <dbReference type="ChEBI" id="CHEBI:57792"/>
    </ligand>
</feature>
<name>A0ABS7E5G4_9GAMM</name>
<dbReference type="PANTHER" id="PTHR34266:SF2">
    <property type="entry name" value="THIAZOLE SYNTHASE"/>
    <property type="match status" value="1"/>
</dbReference>
<feature type="binding site" evidence="8">
    <location>
        <position position="156"/>
    </location>
    <ligand>
        <name>1-deoxy-D-xylulose 5-phosphate</name>
        <dbReference type="ChEBI" id="CHEBI:57792"/>
    </ligand>
</feature>
<comment type="similarity">
    <text evidence="8">Belongs to the ThiG family.</text>
</comment>
<dbReference type="PANTHER" id="PTHR34266">
    <property type="entry name" value="THIAZOLE SYNTHASE"/>
    <property type="match status" value="1"/>
</dbReference>
<dbReference type="Proteomes" id="UP001195963">
    <property type="component" value="Unassembled WGS sequence"/>
</dbReference>
<dbReference type="InterPro" id="IPR008867">
    <property type="entry name" value="ThiG"/>
</dbReference>
<feature type="binding site" evidence="8">
    <location>
        <begin position="204"/>
        <end position="205"/>
    </location>
    <ligand>
        <name>1-deoxy-D-xylulose 5-phosphate</name>
        <dbReference type="ChEBI" id="CHEBI:57792"/>
    </ligand>
</feature>
<accession>A0ABS7E5G4</accession>
<evidence type="ECO:0000256" key="2">
    <source>
        <dbReference type="ARBA" id="ARBA00004948"/>
    </source>
</evidence>
<evidence type="ECO:0000256" key="1">
    <source>
        <dbReference type="ARBA" id="ARBA00002834"/>
    </source>
</evidence>
<evidence type="ECO:0000256" key="7">
    <source>
        <dbReference type="ARBA" id="ARBA00049897"/>
    </source>
</evidence>
<evidence type="ECO:0000256" key="3">
    <source>
        <dbReference type="ARBA" id="ARBA00011960"/>
    </source>
</evidence>
<comment type="function">
    <text evidence="1 8">Catalyzes the rearrangement of 1-deoxy-D-xylulose 5-phosphate (DXP) to produce the thiazole phosphate moiety of thiamine. Sulfur is provided by the thiocarboxylate moiety of the carrier protein ThiS. In vitro, sulfur can be provided by H(2)S.</text>
</comment>
<feature type="active site" description="Schiff-base intermediate with DXP" evidence="8">
    <location>
        <position position="95"/>
    </location>
</feature>
<evidence type="ECO:0000256" key="6">
    <source>
        <dbReference type="ARBA" id="ARBA00023270"/>
    </source>
</evidence>
<dbReference type="CDD" id="cd04728">
    <property type="entry name" value="ThiG"/>
    <property type="match status" value="1"/>
</dbReference>
<keyword evidence="4 8" id="KW-0808">Transferase</keyword>
<sequence>MLKIAEHEFHSRLFTGTGKFSSSNIMLAAIRGSESELVTMAMKRLDLKTGSDDILSPLLQSGIKLLPNTAGARNAKEAIFVAELAREVLNTNWIKLEIHPDPKYLMPDPIETLEAARELCEKGYVVLPYIHADPVLCRRLEEVGCAAVMPLGSPIGSNQGLATEPFLKIIIEQANVPVIVDAGIGAPSQALRAMELGADAVLVNTAIASSADPIAMGQCFAQAVQIGRAAYLAGLGQVSQQAINTSPLTGFLNE</sequence>
<dbReference type="InterPro" id="IPR033983">
    <property type="entry name" value="Thiazole_synthase_ThiG"/>
</dbReference>
<dbReference type="HAMAP" id="MF_00443">
    <property type="entry name" value="ThiG"/>
    <property type="match status" value="1"/>
</dbReference>
<keyword evidence="5 8" id="KW-0784">Thiamine biosynthesis</keyword>
<comment type="pathway">
    <text evidence="2 8">Cofactor biosynthesis; thiamine diphosphate biosynthesis.</text>
</comment>
<keyword evidence="6 8" id="KW-0704">Schiff base</keyword>
<evidence type="ECO:0000313" key="10">
    <source>
        <dbReference type="EMBL" id="MBW8184834.1"/>
    </source>
</evidence>
<evidence type="ECO:0000256" key="5">
    <source>
        <dbReference type="ARBA" id="ARBA00022977"/>
    </source>
</evidence>
<comment type="catalytic activity">
    <reaction evidence="7 8">
        <text>[ThiS sulfur-carrier protein]-C-terminal-Gly-aminoethanethioate + 2-iminoacetate + 1-deoxy-D-xylulose 5-phosphate = [ThiS sulfur-carrier protein]-C-terminal Gly-Gly + 2-[(2R,5Z)-2-carboxy-4-methylthiazol-5(2H)-ylidene]ethyl phosphate + 2 H2O + H(+)</text>
        <dbReference type="Rhea" id="RHEA:26297"/>
        <dbReference type="Rhea" id="RHEA-COMP:12909"/>
        <dbReference type="Rhea" id="RHEA-COMP:19908"/>
        <dbReference type="ChEBI" id="CHEBI:15377"/>
        <dbReference type="ChEBI" id="CHEBI:15378"/>
        <dbReference type="ChEBI" id="CHEBI:57792"/>
        <dbReference type="ChEBI" id="CHEBI:62899"/>
        <dbReference type="ChEBI" id="CHEBI:77846"/>
        <dbReference type="ChEBI" id="CHEBI:90778"/>
        <dbReference type="ChEBI" id="CHEBI:232372"/>
        <dbReference type="EC" id="2.8.1.10"/>
    </reaction>
</comment>
<dbReference type="EC" id="2.8.1.10" evidence="3 8"/>
<reference evidence="10 11" key="1">
    <citation type="submission" date="2021-07" db="EMBL/GenBank/DDBJ databases">
        <title>Shewanella sp. nov, isolated from SCS.</title>
        <authorList>
            <person name="Cao W.R."/>
        </authorList>
    </citation>
    <scope>NUCLEOTIDE SEQUENCE [LARGE SCALE GENOMIC DNA]</scope>
    <source>
        <strain evidence="10 11">NR704-98</strain>
    </source>
</reference>
<organism evidence="10 11">
    <name type="scientific">Shewanella nanhaiensis</name>
    <dbReference type="NCBI Taxonomy" id="2864872"/>
    <lineage>
        <taxon>Bacteria</taxon>
        <taxon>Pseudomonadati</taxon>
        <taxon>Pseudomonadota</taxon>
        <taxon>Gammaproteobacteria</taxon>
        <taxon>Alteromonadales</taxon>
        <taxon>Shewanellaceae</taxon>
        <taxon>Shewanella</taxon>
    </lineage>
</organism>
<evidence type="ECO:0000256" key="4">
    <source>
        <dbReference type="ARBA" id="ARBA00022679"/>
    </source>
</evidence>
<proteinExistence type="inferred from homology"/>
<dbReference type="EMBL" id="JAHZST010000010">
    <property type="protein sequence ID" value="MBW8184834.1"/>
    <property type="molecule type" value="Genomic_DNA"/>
</dbReference>
<dbReference type="RefSeq" id="WP_220110310.1">
    <property type="nucleotide sequence ID" value="NZ_JAHZST010000010.1"/>
</dbReference>
<keyword evidence="11" id="KW-1185">Reference proteome</keyword>
<comment type="subunit">
    <text evidence="8">Homotetramer. Forms heterodimers with either ThiH or ThiS.</text>
</comment>
<evidence type="ECO:0000256" key="8">
    <source>
        <dbReference type="HAMAP-Rule" id="MF_00443"/>
    </source>
</evidence>
<dbReference type="SUPFAM" id="SSF110399">
    <property type="entry name" value="ThiG-like"/>
    <property type="match status" value="1"/>
</dbReference>
<protein>
    <recommendedName>
        <fullName evidence="3 8">Thiazole synthase</fullName>
        <ecNumber evidence="3 8">2.8.1.10</ecNumber>
    </recommendedName>
</protein>
<keyword evidence="8" id="KW-0963">Cytoplasm</keyword>
<feature type="domain" description="Thiazole synthase ThiG" evidence="9">
    <location>
        <begin position="3"/>
        <end position="247"/>
    </location>
</feature>